<dbReference type="EMBL" id="ASHL01000002">
    <property type="protein sequence ID" value="EPD13504.1"/>
    <property type="molecule type" value="Genomic_DNA"/>
</dbReference>
<dbReference type="GO" id="GO:0043165">
    <property type="term" value="P:Gram-negative-bacterium-type cell outer membrane assembly"/>
    <property type="evidence" value="ECO:0007669"/>
    <property type="project" value="UniProtKB-UniRule"/>
</dbReference>
<comment type="function">
    <text evidence="6">Together with LptD, is involved in the assembly of lipopolysaccharide (LPS) at the surface of the outer membrane. Required for the proper assembly of LptD. Binds LPS and may serve as the LPS recognition site at the outer membrane.</text>
</comment>
<accession>A0AB33Z2S7</accession>
<protein>
    <recommendedName>
        <fullName evidence="6">LPS-assembly lipoprotein LptE</fullName>
    </recommendedName>
</protein>
<sequence length="176" mass="19787">MMNTRTHFFVILRLMTILCLLSVSLTACGFKLRGAFELPAELQKIYVAGPQHTDLVRDLKELLGYSAEVVSQRSDADAILTIKKEESENRTLSVDSRGKVRESEMQYSVIYSLVMANGQVLLDDQALLLVRDFINDENDIIGRTNESAVIARDLKRDAAQQILRHIQAVKVDAVVH</sequence>
<organism evidence="7 8">
    <name type="scientific">Cycloclasticus pugetii</name>
    <dbReference type="NCBI Taxonomy" id="34068"/>
    <lineage>
        <taxon>Bacteria</taxon>
        <taxon>Pseudomonadati</taxon>
        <taxon>Pseudomonadota</taxon>
        <taxon>Gammaproteobacteria</taxon>
        <taxon>Thiotrichales</taxon>
        <taxon>Piscirickettsiaceae</taxon>
        <taxon>Cycloclasticus</taxon>
    </lineage>
</organism>
<dbReference type="Proteomes" id="UP000015462">
    <property type="component" value="Unassembled WGS sequence"/>
</dbReference>
<dbReference type="PANTHER" id="PTHR38098">
    <property type="entry name" value="LPS-ASSEMBLY LIPOPROTEIN LPTE"/>
    <property type="match status" value="1"/>
</dbReference>
<dbReference type="InterPro" id="IPR007485">
    <property type="entry name" value="LPS_assembly_LptE"/>
</dbReference>
<comment type="subcellular location">
    <subcellularLocation>
        <location evidence="6">Cell outer membrane</location>
        <topology evidence="6">Lipid-anchor</topology>
    </subcellularLocation>
</comment>
<dbReference type="GO" id="GO:1990351">
    <property type="term" value="C:transporter complex"/>
    <property type="evidence" value="ECO:0007669"/>
    <property type="project" value="TreeGrafter"/>
</dbReference>
<evidence type="ECO:0000313" key="8">
    <source>
        <dbReference type="Proteomes" id="UP000015462"/>
    </source>
</evidence>
<gene>
    <name evidence="6" type="primary">lptE</name>
    <name evidence="7" type="ORF">L196_03186</name>
</gene>
<dbReference type="HAMAP" id="MF_01186">
    <property type="entry name" value="LPS_assembly_LptE"/>
    <property type="match status" value="1"/>
</dbReference>
<dbReference type="GO" id="GO:0009279">
    <property type="term" value="C:cell outer membrane"/>
    <property type="evidence" value="ECO:0007669"/>
    <property type="project" value="UniProtKB-SubCell"/>
</dbReference>
<evidence type="ECO:0000256" key="3">
    <source>
        <dbReference type="ARBA" id="ARBA00023139"/>
    </source>
</evidence>
<dbReference type="RefSeq" id="WP_015006467.1">
    <property type="nucleotide sequence ID" value="NZ_FQZJ01000001.1"/>
</dbReference>
<keyword evidence="1 6" id="KW-0732">Signal</keyword>
<evidence type="ECO:0000256" key="6">
    <source>
        <dbReference type="HAMAP-Rule" id="MF_01186"/>
    </source>
</evidence>
<keyword evidence="3 6" id="KW-0564">Palmitate</keyword>
<comment type="subunit">
    <text evidence="6">Component of the lipopolysaccharide transport and assembly complex. Interacts with LptD.</text>
</comment>
<keyword evidence="7" id="KW-0812">Transmembrane</keyword>
<dbReference type="GO" id="GO:0015920">
    <property type="term" value="P:lipopolysaccharide transport"/>
    <property type="evidence" value="ECO:0007669"/>
    <property type="project" value="TreeGrafter"/>
</dbReference>
<evidence type="ECO:0000256" key="5">
    <source>
        <dbReference type="ARBA" id="ARBA00023288"/>
    </source>
</evidence>
<comment type="similarity">
    <text evidence="6">Belongs to the LptE lipoprotein family.</text>
</comment>
<evidence type="ECO:0000256" key="4">
    <source>
        <dbReference type="ARBA" id="ARBA00023237"/>
    </source>
</evidence>
<evidence type="ECO:0000256" key="1">
    <source>
        <dbReference type="ARBA" id="ARBA00022729"/>
    </source>
</evidence>
<dbReference type="PANTHER" id="PTHR38098:SF1">
    <property type="entry name" value="LPS-ASSEMBLY LIPOPROTEIN LPTE"/>
    <property type="match status" value="1"/>
</dbReference>
<keyword evidence="4 6" id="KW-0998">Cell outer membrane</keyword>
<proteinExistence type="inferred from homology"/>
<keyword evidence="2 6" id="KW-0472">Membrane</keyword>
<dbReference type="GO" id="GO:0001530">
    <property type="term" value="F:lipopolysaccharide binding"/>
    <property type="evidence" value="ECO:0007669"/>
    <property type="project" value="TreeGrafter"/>
</dbReference>
<dbReference type="Pfam" id="PF04390">
    <property type="entry name" value="LptE"/>
    <property type="match status" value="1"/>
</dbReference>
<comment type="caution">
    <text evidence="7">The sequence shown here is derived from an EMBL/GenBank/DDBJ whole genome shotgun (WGS) entry which is preliminary data.</text>
</comment>
<dbReference type="PROSITE" id="PS51257">
    <property type="entry name" value="PROKAR_LIPOPROTEIN"/>
    <property type="match status" value="1"/>
</dbReference>
<dbReference type="AlphaFoldDB" id="A0AB33Z2S7"/>
<keyword evidence="8" id="KW-1185">Reference proteome</keyword>
<dbReference type="Gene3D" id="3.30.160.150">
    <property type="entry name" value="Lipoprotein like domain"/>
    <property type="match status" value="1"/>
</dbReference>
<evidence type="ECO:0000256" key="2">
    <source>
        <dbReference type="ARBA" id="ARBA00023136"/>
    </source>
</evidence>
<reference evidence="7 8" key="1">
    <citation type="journal article" date="2013" name="Genome Announc.">
        <title>Genome Sequence of the Pyrene- and Fluoranthene-Degrading Bacterium Cycloclasticus sp. Strain PY97M.</title>
        <authorList>
            <person name="Cui Z."/>
            <person name="Xu G."/>
            <person name="Li Q."/>
            <person name="Gao W."/>
            <person name="Zheng L."/>
        </authorList>
    </citation>
    <scope>NUCLEOTIDE SEQUENCE [LARGE SCALE GENOMIC DNA]</scope>
    <source>
        <strain evidence="7 8">PY97M</strain>
    </source>
</reference>
<name>A0AB33Z2S7_9GAMM</name>
<evidence type="ECO:0000313" key="7">
    <source>
        <dbReference type="EMBL" id="EPD13504.1"/>
    </source>
</evidence>
<keyword evidence="5 6" id="KW-0449">Lipoprotein</keyword>